<dbReference type="RefSeq" id="WP_111436323.1">
    <property type="nucleotide sequence ID" value="NZ_JACIGG010000010.1"/>
</dbReference>
<dbReference type="SUPFAM" id="SSF52833">
    <property type="entry name" value="Thioredoxin-like"/>
    <property type="match status" value="1"/>
</dbReference>
<protein>
    <submittedName>
        <fullName evidence="6">Redoxin</fullName>
    </submittedName>
</protein>
<evidence type="ECO:0000313" key="6">
    <source>
        <dbReference type="EMBL" id="RAI24870.1"/>
    </source>
</evidence>
<organism evidence="6 7">
    <name type="scientific">Rhodobium orientis</name>
    <dbReference type="NCBI Taxonomy" id="34017"/>
    <lineage>
        <taxon>Bacteria</taxon>
        <taxon>Pseudomonadati</taxon>
        <taxon>Pseudomonadota</taxon>
        <taxon>Alphaproteobacteria</taxon>
        <taxon>Hyphomicrobiales</taxon>
        <taxon>Rhodobiaceae</taxon>
        <taxon>Rhodobium</taxon>
    </lineage>
</organism>
<sequence length="219" mass="23225">MTTHKAGVSRLVKVALAAGAVGIVAGLAAVYGIGGMSGNGSANPQCAAAEAIAERITPYRTGDVAGFIPTSQSRFLADLAFTDADGKPMTVADFGGKTVLLNLWATWCAPCRKEMPTLDTLQKEMGGGDFDVVAVNIDRRNPERARQFYEQIGVESLDFYADPSSQIFEELKKRGRAIGMPTTLLVDKKGCEIGVLHGIAEWDSPDAKALIAAAMDETK</sequence>
<keyword evidence="4" id="KW-0472">Membrane</keyword>
<dbReference type="InterPro" id="IPR013740">
    <property type="entry name" value="Redoxin"/>
</dbReference>
<dbReference type="InterPro" id="IPR050553">
    <property type="entry name" value="Thioredoxin_ResA/DsbE_sf"/>
</dbReference>
<dbReference type="GO" id="GO:0017004">
    <property type="term" value="P:cytochrome complex assembly"/>
    <property type="evidence" value="ECO:0007669"/>
    <property type="project" value="UniProtKB-KW"/>
</dbReference>
<name>A0A327JEL8_9HYPH</name>
<dbReference type="PROSITE" id="PS00194">
    <property type="entry name" value="THIOREDOXIN_1"/>
    <property type="match status" value="1"/>
</dbReference>
<evidence type="ECO:0000259" key="5">
    <source>
        <dbReference type="PROSITE" id="PS51352"/>
    </source>
</evidence>
<dbReference type="InterPro" id="IPR013766">
    <property type="entry name" value="Thioredoxin_domain"/>
</dbReference>
<gene>
    <name evidence="6" type="ORF">CH339_20805</name>
</gene>
<dbReference type="EMBL" id="NPEV01000064">
    <property type="protein sequence ID" value="RAI24870.1"/>
    <property type="molecule type" value="Genomic_DNA"/>
</dbReference>
<accession>A0A327JEL8</accession>
<dbReference type="OrthoDB" id="9799347at2"/>
<dbReference type="InterPro" id="IPR036249">
    <property type="entry name" value="Thioredoxin-like_sf"/>
</dbReference>
<dbReference type="GO" id="GO:0030313">
    <property type="term" value="C:cell envelope"/>
    <property type="evidence" value="ECO:0007669"/>
    <property type="project" value="UniProtKB-SubCell"/>
</dbReference>
<feature type="transmembrane region" description="Helical" evidence="4">
    <location>
        <begin position="12"/>
        <end position="34"/>
    </location>
</feature>
<dbReference type="InterPro" id="IPR017937">
    <property type="entry name" value="Thioredoxin_CS"/>
</dbReference>
<dbReference type="Proteomes" id="UP000249299">
    <property type="component" value="Unassembled WGS sequence"/>
</dbReference>
<keyword evidence="7" id="KW-1185">Reference proteome</keyword>
<keyword evidence="3" id="KW-0676">Redox-active center</keyword>
<dbReference type="CDD" id="cd02966">
    <property type="entry name" value="TlpA_like_family"/>
    <property type="match status" value="1"/>
</dbReference>
<dbReference type="AlphaFoldDB" id="A0A327JEL8"/>
<proteinExistence type="predicted"/>
<comment type="caution">
    <text evidence="6">The sequence shown here is derived from an EMBL/GenBank/DDBJ whole genome shotgun (WGS) entry which is preliminary data.</text>
</comment>
<dbReference type="GO" id="GO:0015036">
    <property type="term" value="F:disulfide oxidoreductase activity"/>
    <property type="evidence" value="ECO:0007669"/>
    <property type="project" value="UniProtKB-ARBA"/>
</dbReference>
<reference evidence="6 7" key="1">
    <citation type="submission" date="2017-07" db="EMBL/GenBank/DDBJ databases">
        <title>Draft Genome Sequences of Select Purple Nonsulfur Bacteria.</title>
        <authorList>
            <person name="Lasarre B."/>
            <person name="Mckinlay J.B."/>
        </authorList>
    </citation>
    <scope>NUCLEOTIDE SEQUENCE [LARGE SCALE GENOMIC DNA]</scope>
    <source>
        <strain evidence="6 7">DSM 11290</strain>
    </source>
</reference>
<comment type="subcellular location">
    <subcellularLocation>
        <location evidence="1">Cell envelope</location>
    </subcellularLocation>
</comment>
<dbReference type="Gene3D" id="3.40.30.10">
    <property type="entry name" value="Glutaredoxin"/>
    <property type="match status" value="1"/>
</dbReference>
<dbReference type="PROSITE" id="PS51352">
    <property type="entry name" value="THIOREDOXIN_2"/>
    <property type="match status" value="1"/>
</dbReference>
<keyword evidence="4" id="KW-0812">Transmembrane</keyword>
<dbReference type="Pfam" id="PF08534">
    <property type="entry name" value="Redoxin"/>
    <property type="match status" value="1"/>
</dbReference>
<dbReference type="PANTHER" id="PTHR42852:SF13">
    <property type="entry name" value="PROTEIN DIPZ"/>
    <property type="match status" value="1"/>
</dbReference>
<keyword evidence="2" id="KW-0201">Cytochrome c-type biogenesis</keyword>
<evidence type="ECO:0000256" key="3">
    <source>
        <dbReference type="ARBA" id="ARBA00023284"/>
    </source>
</evidence>
<dbReference type="PANTHER" id="PTHR42852">
    <property type="entry name" value="THIOL:DISULFIDE INTERCHANGE PROTEIN DSBE"/>
    <property type="match status" value="1"/>
</dbReference>
<keyword evidence="4" id="KW-1133">Transmembrane helix</keyword>
<evidence type="ECO:0000256" key="2">
    <source>
        <dbReference type="ARBA" id="ARBA00022748"/>
    </source>
</evidence>
<dbReference type="NCBIfam" id="NF047696">
    <property type="entry name" value="ThlDiSintTplARhiz"/>
    <property type="match status" value="1"/>
</dbReference>
<evidence type="ECO:0000313" key="7">
    <source>
        <dbReference type="Proteomes" id="UP000249299"/>
    </source>
</evidence>
<evidence type="ECO:0000256" key="1">
    <source>
        <dbReference type="ARBA" id="ARBA00004196"/>
    </source>
</evidence>
<feature type="domain" description="Thioredoxin" evidence="5">
    <location>
        <begin position="70"/>
        <end position="216"/>
    </location>
</feature>
<evidence type="ECO:0000256" key="4">
    <source>
        <dbReference type="SAM" id="Phobius"/>
    </source>
</evidence>